<evidence type="ECO:0000256" key="2">
    <source>
        <dbReference type="SAM" id="MobiDB-lite"/>
    </source>
</evidence>
<organism evidence="4 5">
    <name type="scientific">Litomosoides sigmodontis</name>
    <name type="common">Filarial nematode worm</name>
    <dbReference type="NCBI Taxonomy" id="42156"/>
    <lineage>
        <taxon>Eukaryota</taxon>
        <taxon>Metazoa</taxon>
        <taxon>Ecdysozoa</taxon>
        <taxon>Nematoda</taxon>
        <taxon>Chromadorea</taxon>
        <taxon>Rhabditida</taxon>
        <taxon>Spirurina</taxon>
        <taxon>Spiruromorpha</taxon>
        <taxon>Filarioidea</taxon>
        <taxon>Onchocercidae</taxon>
        <taxon>Litomosoides</taxon>
    </lineage>
</organism>
<evidence type="ECO:0000256" key="1">
    <source>
        <dbReference type="ARBA" id="ARBA00022737"/>
    </source>
</evidence>
<dbReference type="OrthoDB" id="5983381at2759"/>
<keyword evidence="1" id="KW-0677">Repeat</keyword>
<feature type="compositionally biased region" description="Pro residues" evidence="2">
    <location>
        <begin position="20"/>
        <end position="34"/>
    </location>
</feature>
<evidence type="ECO:0000259" key="3">
    <source>
        <dbReference type="Pfam" id="PF20010"/>
    </source>
</evidence>
<keyword evidence="5" id="KW-1185">Reference proteome</keyword>
<protein>
    <recommendedName>
        <fullName evidence="3">Collagen type XV/XVIII trimerization domain-containing protein</fullName>
    </recommendedName>
</protein>
<feature type="compositionally biased region" description="Pro residues" evidence="2">
    <location>
        <begin position="164"/>
        <end position="180"/>
    </location>
</feature>
<feature type="compositionally biased region" description="Pro residues" evidence="2">
    <location>
        <begin position="62"/>
        <end position="87"/>
    </location>
</feature>
<name>A0A3P7K4H9_LITSI</name>
<feature type="compositionally biased region" description="Basic and acidic residues" evidence="2">
    <location>
        <begin position="7"/>
        <end position="19"/>
    </location>
</feature>
<dbReference type="Pfam" id="PF20010">
    <property type="entry name" value="Collagen_trimer"/>
    <property type="match status" value="1"/>
</dbReference>
<dbReference type="OMA" id="IECKQAR"/>
<dbReference type="InterPro" id="IPR045463">
    <property type="entry name" value="XV/XVIII_trimerization_dom"/>
</dbReference>
<sequence>MVLVNVEKGEKGDKGDRGEPGPPGPMGPEGPPGTCPSNCQPGRDGRDGIPGKPGDVGSVGPIGPPGRRGPPGPPGIGEPGFPGPPGAPGRCERLHPDDIARIVSDPRLKGEKGDCHTGMPIHHPGVGTETNHYHQHRYAMKGEKGERGETGRMGPMGPIGQPGSPGPPGLPGPPGPPGLSGPPSIAYPQPMHTAPGGVHVYPTTIELFTASHGMPIGSLTFSISSQQLYVRVNGGFKDIKLEGFHPIMEHRPTVEIEFEPPNDSLMRYWVSYCWSMSWSSAHVVYVCKCELWLFVGAW</sequence>
<evidence type="ECO:0000313" key="4">
    <source>
        <dbReference type="EMBL" id="VDM92372.1"/>
    </source>
</evidence>
<dbReference type="GO" id="GO:0030198">
    <property type="term" value="P:extracellular matrix organization"/>
    <property type="evidence" value="ECO:0007669"/>
    <property type="project" value="TreeGrafter"/>
</dbReference>
<feature type="compositionally biased region" description="Low complexity" evidence="2">
    <location>
        <begin position="152"/>
        <end position="162"/>
    </location>
</feature>
<dbReference type="Gene3D" id="3.40.1620.70">
    <property type="match status" value="1"/>
</dbReference>
<dbReference type="InterPro" id="IPR050149">
    <property type="entry name" value="Collagen_superfamily"/>
</dbReference>
<accession>A0A3P7K4H9</accession>
<dbReference type="Pfam" id="PF01391">
    <property type="entry name" value="Collagen"/>
    <property type="match status" value="2"/>
</dbReference>
<feature type="region of interest" description="Disordered" evidence="2">
    <location>
        <begin position="1"/>
        <end position="131"/>
    </location>
</feature>
<dbReference type="PANTHER" id="PTHR24023:SF1112">
    <property type="entry name" value="COL_CUTICLE_N DOMAIN-CONTAINING PROTEIN-RELATED"/>
    <property type="match status" value="1"/>
</dbReference>
<feature type="domain" description="Collagen type XV/XVIII trimerization" evidence="3">
    <location>
        <begin position="198"/>
        <end position="243"/>
    </location>
</feature>
<dbReference type="GO" id="GO:0005615">
    <property type="term" value="C:extracellular space"/>
    <property type="evidence" value="ECO:0007669"/>
    <property type="project" value="TreeGrafter"/>
</dbReference>
<dbReference type="InterPro" id="IPR008160">
    <property type="entry name" value="Collagen"/>
</dbReference>
<feature type="compositionally biased region" description="Basic and acidic residues" evidence="2">
    <location>
        <begin position="90"/>
        <end position="115"/>
    </location>
</feature>
<gene>
    <name evidence="4" type="ORF">NLS_LOCUS9763</name>
</gene>
<proteinExistence type="predicted"/>
<dbReference type="GO" id="GO:0031012">
    <property type="term" value="C:extracellular matrix"/>
    <property type="evidence" value="ECO:0007669"/>
    <property type="project" value="TreeGrafter"/>
</dbReference>
<dbReference type="Proteomes" id="UP000277928">
    <property type="component" value="Unassembled WGS sequence"/>
</dbReference>
<dbReference type="GO" id="GO:0030020">
    <property type="term" value="F:extracellular matrix structural constituent conferring tensile strength"/>
    <property type="evidence" value="ECO:0007669"/>
    <property type="project" value="TreeGrafter"/>
</dbReference>
<reference evidence="4 5" key="1">
    <citation type="submission" date="2018-08" db="EMBL/GenBank/DDBJ databases">
        <authorList>
            <person name="Laetsch R D."/>
            <person name="Stevens L."/>
            <person name="Kumar S."/>
            <person name="Blaxter L. M."/>
        </authorList>
    </citation>
    <scope>NUCLEOTIDE SEQUENCE [LARGE SCALE GENOMIC DNA]</scope>
</reference>
<dbReference type="AlphaFoldDB" id="A0A3P7K4H9"/>
<feature type="region of interest" description="Disordered" evidence="2">
    <location>
        <begin position="144"/>
        <end position="189"/>
    </location>
</feature>
<dbReference type="STRING" id="42156.A0A3P7K4H9"/>
<dbReference type="PANTHER" id="PTHR24023">
    <property type="entry name" value="COLLAGEN ALPHA"/>
    <property type="match status" value="1"/>
</dbReference>
<dbReference type="EMBL" id="UYRX01001907">
    <property type="protein sequence ID" value="VDM92372.1"/>
    <property type="molecule type" value="Genomic_DNA"/>
</dbReference>
<evidence type="ECO:0000313" key="5">
    <source>
        <dbReference type="Proteomes" id="UP000277928"/>
    </source>
</evidence>